<protein>
    <submittedName>
        <fullName evidence="1">Uncharacterized protein</fullName>
    </submittedName>
</protein>
<dbReference type="EMBL" id="LR797174">
    <property type="protein sequence ID" value="CAB4191466.1"/>
    <property type="molecule type" value="Genomic_DNA"/>
</dbReference>
<reference evidence="1" key="1">
    <citation type="submission" date="2020-04" db="EMBL/GenBank/DDBJ databases">
        <authorList>
            <person name="Chiriac C."/>
            <person name="Salcher M."/>
            <person name="Ghai R."/>
            <person name="Kavagutti S V."/>
        </authorList>
    </citation>
    <scope>NUCLEOTIDE SEQUENCE</scope>
</reference>
<evidence type="ECO:0000313" key="2">
    <source>
        <dbReference type="EMBL" id="CAB4191466.1"/>
    </source>
</evidence>
<organism evidence="1">
    <name type="scientific">uncultured Caudovirales phage</name>
    <dbReference type="NCBI Taxonomy" id="2100421"/>
    <lineage>
        <taxon>Viruses</taxon>
        <taxon>Duplodnaviria</taxon>
        <taxon>Heunggongvirae</taxon>
        <taxon>Uroviricota</taxon>
        <taxon>Caudoviricetes</taxon>
        <taxon>Peduoviridae</taxon>
        <taxon>Maltschvirus</taxon>
        <taxon>Maltschvirus maltsch</taxon>
    </lineage>
</organism>
<dbReference type="EMBL" id="LR796291">
    <property type="protein sequence ID" value="CAB4135049.1"/>
    <property type="molecule type" value="Genomic_DNA"/>
</dbReference>
<evidence type="ECO:0000313" key="1">
    <source>
        <dbReference type="EMBL" id="CAB4135049.1"/>
    </source>
</evidence>
<sequence>MAEEPMTEHLLRTLVKEMQISATTFEQADLMRFVTEELKQHLQEDAQRYHMTITTIDIRTAPDFIIGDDGIMRQFYRVAAVAQGFMPDESAQQTIRKIDIDNARHNWIDEDD</sequence>
<gene>
    <name evidence="2" type="ORF">UFOVP1226_44</name>
    <name evidence="1" type="ORF">UFOVP278_53</name>
</gene>
<proteinExistence type="predicted"/>
<accession>A0A6J5LTM4</accession>
<name>A0A6J5LTM4_9CAUD</name>